<evidence type="ECO:0000313" key="2">
    <source>
        <dbReference type="EMBL" id="KAG0446093.1"/>
    </source>
</evidence>
<dbReference type="EMBL" id="JADCNM010000617">
    <property type="protein sequence ID" value="KAG0446093.1"/>
    <property type="molecule type" value="Genomic_DNA"/>
</dbReference>
<evidence type="ECO:0000313" key="1">
    <source>
        <dbReference type="EMBL" id="KAG0446090.1"/>
    </source>
</evidence>
<dbReference type="EMBL" id="JADCNL010000616">
    <property type="protein sequence ID" value="KAG0446090.1"/>
    <property type="molecule type" value="Genomic_DNA"/>
</dbReference>
<evidence type="ECO:0000313" key="3">
    <source>
        <dbReference type="Proteomes" id="UP000636800"/>
    </source>
</evidence>
<dbReference type="AlphaFoldDB" id="A0A835P3B7"/>
<protein>
    <submittedName>
        <fullName evidence="1">Uncharacterized protein</fullName>
    </submittedName>
</protein>
<name>A0A835P3B7_VANPL</name>
<evidence type="ECO:0000313" key="4">
    <source>
        <dbReference type="Proteomes" id="UP000639772"/>
    </source>
</evidence>
<dbReference type="Proteomes" id="UP000639772">
    <property type="component" value="Unassembled WGS sequence"/>
</dbReference>
<gene>
    <name evidence="1" type="ORF">HPP92_029000</name>
    <name evidence="2" type="ORF">HPP92_029012</name>
</gene>
<dbReference type="Proteomes" id="UP000636800">
    <property type="component" value="Unassembled WGS sequence"/>
</dbReference>
<sequence length="62" mass="7321">DKWVLVHGLTHGNKKNPRHFDNKDWVLLATKAKYNSFVVLGNVKNKLESLNFISQERKLFQR</sequence>
<feature type="non-terminal residue" evidence="1">
    <location>
        <position position="1"/>
    </location>
</feature>
<organism evidence="1 3">
    <name type="scientific">Vanilla planifolia</name>
    <name type="common">Vanilla</name>
    <dbReference type="NCBI Taxonomy" id="51239"/>
    <lineage>
        <taxon>Eukaryota</taxon>
        <taxon>Viridiplantae</taxon>
        <taxon>Streptophyta</taxon>
        <taxon>Embryophyta</taxon>
        <taxon>Tracheophyta</taxon>
        <taxon>Spermatophyta</taxon>
        <taxon>Magnoliopsida</taxon>
        <taxon>Liliopsida</taxon>
        <taxon>Asparagales</taxon>
        <taxon>Orchidaceae</taxon>
        <taxon>Vanilloideae</taxon>
        <taxon>Vanilleae</taxon>
        <taxon>Vanilla</taxon>
    </lineage>
</organism>
<reference evidence="3 4" key="1">
    <citation type="journal article" date="2020" name="Nat. Food">
        <title>A phased Vanilla planifolia genome enables genetic improvement of flavour and production.</title>
        <authorList>
            <person name="Hasing T."/>
            <person name="Tang H."/>
            <person name="Brym M."/>
            <person name="Khazi F."/>
            <person name="Huang T."/>
            <person name="Chambers A.H."/>
        </authorList>
    </citation>
    <scope>NUCLEOTIDE SEQUENCE [LARGE SCALE GENOMIC DNA]</scope>
    <source>
        <tissue evidence="1">Leaf</tissue>
    </source>
</reference>
<accession>A0A835P3B7</accession>
<keyword evidence="3" id="KW-1185">Reference proteome</keyword>
<proteinExistence type="predicted"/>
<comment type="caution">
    <text evidence="1">The sequence shown here is derived from an EMBL/GenBank/DDBJ whole genome shotgun (WGS) entry which is preliminary data.</text>
</comment>